<name>A0A2L0XDJ4_9BURK</name>
<organism evidence="1 2">
    <name type="scientific">Cupriavidus metallidurans</name>
    <dbReference type="NCBI Taxonomy" id="119219"/>
    <lineage>
        <taxon>Bacteria</taxon>
        <taxon>Pseudomonadati</taxon>
        <taxon>Pseudomonadota</taxon>
        <taxon>Betaproteobacteria</taxon>
        <taxon>Burkholderiales</taxon>
        <taxon>Burkholderiaceae</taxon>
        <taxon>Cupriavidus</taxon>
    </lineage>
</organism>
<geneLocation type="plasmid" evidence="1">
    <name>p1</name>
</geneLocation>
<proteinExistence type="predicted"/>
<dbReference type="RefSeq" id="WP_017512758.1">
    <property type="nucleotide sequence ID" value="NZ_CP026546.1"/>
</dbReference>
<dbReference type="Proteomes" id="UP000253772">
    <property type="component" value="Plasmid p1"/>
</dbReference>
<gene>
    <name evidence="1" type="ORF">DDF84_032340</name>
</gene>
<protein>
    <submittedName>
        <fullName evidence="1">Uncharacterized protein</fullName>
    </submittedName>
</protein>
<sequence length="91" mass="10048">MIHNEELSLPHTNASPARLFTDADPVAMGLVYLTEGGSRRRSPQSEERARRLVACWNALIGMSTEDIETMAAEAKRKRQVLAADEALLPTN</sequence>
<dbReference type="EMBL" id="CP037902">
    <property type="protein sequence ID" value="QBP14411.1"/>
    <property type="molecule type" value="Genomic_DNA"/>
</dbReference>
<evidence type="ECO:0000313" key="1">
    <source>
        <dbReference type="EMBL" id="QBP14411.1"/>
    </source>
</evidence>
<reference evidence="1 2" key="1">
    <citation type="submission" date="2019-03" db="EMBL/GenBank/DDBJ databases">
        <title>Comparative insights into the high quality Complete genome sequence of highly metal resistant Cupriavidus metallidurans strain BS1 isolated from a gold-copper mine.</title>
        <authorList>
            <person name="Mazhar H.S."/>
            <person name="Rensing C."/>
        </authorList>
    </citation>
    <scope>NUCLEOTIDE SEQUENCE [LARGE SCALE GENOMIC DNA]</scope>
    <source>
        <strain evidence="1 2">BS1</strain>
        <plasmid evidence="1 2">p1</plasmid>
    </source>
</reference>
<dbReference type="GeneID" id="60824612"/>
<keyword evidence="1" id="KW-0614">Plasmid</keyword>
<dbReference type="OrthoDB" id="9133831at2"/>
<evidence type="ECO:0000313" key="2">
    <source>
        <dbReference type="Proteomes" id="UP000253772"/>
    </source>
</evidence>
<accession>A0A2L0XDJ4</accession>
<dbReference type="AlphaFoldDB" id="A0A2L0XDJ4"/>